<protein>
    <submittedName>
        <fullName evidence="1">Uncharacterized protein</fullName>
    </submittedName>
</protein>
<gene>
    <name evidence="1" type="ORF">SDC9_207435</name>
</gene>
<evidence type="ECO:0000313" key="1">
    <source>
        <dbReference type="EMBL" id="MPN59713.1"/>
    </source>
</evidence>
<sequence>MKAGNNYASINIRRNVNSVYYNRSLSLTGDILPAETFNFEEDTEIHKL</sequence>
<reference evidence="1" key="1">
    <citation type="submission" date="2019-08" db="EMBL/GenBank/DDBJ databases">
        <authorList>
            <person name="Kucharzyk K."/>
            <person name="Murdoch R.W."/>
            <person name="Higgins S."/>
            <person name="Loffler F."/>
        </authorList>
    </citation>
    <scope>NUCLEOTIDE SEQUENCE</scope>
</reference>
<dbReference type="AlphaFoldDB" id="A0A645JJA9"/>
<name>A0A645JJA9_9ZZZZ</name>
<organism evidence="1">
    <name type="scientific">bioreactor metagenome</name>
    <dbReference type="NCBI Taxonomy" id="1076179"/>
    <lineage>
        <taxon>unclassified sequences</taxon>
        <taxon>metagenomes</taxon>
        <taxon>ecological metagenomes</taxon>
    </lineage>
</organism>
<comment type="caution">
    <text evidence="1">The sequence shown here is derived from an EMBL/GenBank/DDBJ whole genome shotgun (WGS) entry which is preliminary data.</text>
</comment>
<accession>A0A645JJA9</accession>
<proteinExistence type="predicted"/>
<dbReference type="EMBL" id="VSSQ01134029">
    <property type="protein sequence ID" value="MPN59713.1"/>
    <property type="molecule type" value="Genomic_DNA"/>
</dbReference>